<keyword evidence="2" id="KW-1185">Reference proteome</keyword>
<dbReference type="EMBL" id="NIDE01000019">
    <property type="protein sequence ID" value="OWK34913.1"/>
    <property type="molecule type" value="Genomic_DNA"/>
</dbReference>
<evidence type="ECO:0000313" key="1">
    <source>
        <dbReference type="EMBL" id="OWK34913.1"/>
    </source>
</evidence>
<gene>
    <name evidence="1" type="ORF">FRUB_09755</name>
</gene>
<sequence>MLPLLFIPPLSNATGWHAYTDATSLDRRRDCLSVCGEAICSRFNPLIFGDQESGEADLLDALNELSLDPRGLADIFG</sequence>
<comment type="caution">
    <text evidence="1">The sequence shown here is derived from an EMBL/GenBank/DDBJ whole genome shotgun (WGS) entry which is preliminary data.</text>
</comment>
<dbReference type="AlphaFoldDB" id="A0A225D1W0"/>
<proteinExistence type="predicted"/>
<reference evidence="2" key="1">
    <citation type="submission" date="2017-06" db="EMBL/GenBank/DDBJ databases">
        <title>Genome analysis of Fimbriiglobus ruber SP5, the first member of the order Planctomycetales with confirmed chitinolytic capability.</title>
        <authorList>
            <person name="Ravin N.V."/>
            <person name="Rakitin A.L."/>
            <person name="Ivanova A.A."/>
            <person name="Beletsky A.V."/>
            <person name="Kulichevskaya I.S."/>
            <person name="Mardanov A.V."/>
            <person name="Dedysh S.N."/>
        </authorList>
    </citation>
    <scope>NUCLEOTIDE SEQUENCE [LARGE SCALE GENOMIC DNA]</scope>
    <source>
        <strain evidence="2">SP5</strain>
    </source>
</reference>
<name>A0A225D1W0_9BACT</name>
<accession>A0A225D1W0</accession>
<protein>
    <submittedName>
        <fullName evidence="1">Uncharacterized protein</fullName>
    </submittedName>
</protein>
<dbReference type="Proteomes" id="UP000214646">
    <property type="component" value="Unassembled WGS sequence"/>
</dbReference>
<organism evidence="1 2">
    <name type="scientific">Fimbriiglobus ruber</name>
    <dbReference type="NCBI Taxonomy" id="1908690"/>
    <lineage>
        <taxon>Bacteria</taxon>
        <taxon>Pseudomonadati</taxon>
        <taxon>Planctomycetota</taxon>
        <taxon>Planctomycetia</taxon>
        <taxon>Gemmatales</taxon>
        <taxon>Gemmataceae</taxon>
        <taxon>Fimbriiglobus</taxon>
    </lineage>
</organism>
<evidence type="ECO:0000313" key="2">
    <source>
        <dbReference type="Proteomes" id="UP000214646"/>
    </source>
</evidence>